<evidence type="ECO:0000313" key="1">
    <source>
        <dbReference type="EMBL" id="EED34106.1"/>
    </source>
</evidence>
<dbReference type="Proteomes" id="UP000004699">
    <property type="component" value="Unassembled WGS sequence"/>
</dbReference>
<organism evidence="1 2">
    <name type="scientific">Luminiphilus syltensis NOR5-1B</name>
    <dbReference type="NCBI Taxonomy" id="565045"/>
    <lineage>
        <taxon>Bacteria</taxon>
        <taxon>Pseudomonadati</taxon>
        <taxon>Pseudomonadota</taxon>
        <taxon>Gammaproteobacteria</taxon>
        <taxon>Cellvibrionales</taxon>
        <taxon>Halieaceae</taxon>
        <taxon>Luminiphilus</taxon>
    </lineage>
</organism>
<reference evidence="2" key="1">
    <citation type="journal article" date="2013" name="BMC Microbiol.">
        <title>Taxonomy and evolution of bacteriochlorophyll a-containing members of the OM60/NOR5 clade of marine gammaproteobacteria: description of Luminiphilus syltensis gen. nov., sp. nov., reclassification of Haliea rubra as Pseudohaliea rubra gen. nov., comb. nov., and emendation of Chromatocurvus halotolerans.</title>
        <authorList>
            <person name="Spring S."/>
            <person name="Riedel T."/>
            <person name="Sproer C."/>
            <person name="Yan S."/>
            <person name="Harder J."/>
            <person name="Fuchs B.M."/>
        </authorList>
    </citation>
    <scope>NUCLEOTIDE SEQUENCE [LARGE SCALE GENOMIC DNA]</scope>
    <source>
        <strain evidence="2">NOR51-B</strain>
    </source>
</reference>
<dbReference type="EMBL" id="DS999411">
    <property type="protein sequence ID" value="EED34106.1"/>
    <property type="molecule type" value="Genomic_DNA"/>
</dbReference>
<proteinExistence type="predicted"/>
<gene>
    <name evidence="1" type="ORF">NOR51B_43</name>
</gene>
<keyword evidence="2" id="KW-1185">Reference proteome</keyword>
<dbReference type="STRING" id="565045.NOR51B_43"/>
<dbReference type="AlphaFoldDB" id="B8KTK2"/>
<evidence type="ECO:0000313" key="2">
    <source>
        <dbReference type="Proteomes" id="UP000004699"/>
    </source>
</evidence>
<protein>
    <submittedName>
        <fullName evidence="1">Uncharacterized protein</fullName>
    </submittedName>
</protein>
<accession>B8KTK2</accession>
<dbReference type="HOGENOM" id="CLU_3345477_0_0_6"/>
<name>B8KTK2_9GAMM</name>
<sequence length="37" mass="3962">MNWLMLLVQTLEECVAAIQPAAVMGSDKCGPVASDRI</sequence>